<dbReference type="Pfam" id="PF00892">
    <property type="entry name" value="EamA"/>
    <property type="match status" value="2"/>
</dbReference>
<gene>
    <name evidence="3" type="ORF">NCTC12264_00665</name>
</gene>
<feature type="transmembrane region" description="Helical" evidence="1">
    <location>
        <begin position="210"/>
        <end position="233"/>
    </location>
</feature>
<name>A0A381EHM2_CAMUP</name>
<feature type="domain" description="EamA" evidence="2">
    <location>
        <begin position="149"/>
        <end position="280"/>
    </location>
</feature>
<feature type="transmembrane region" description="Helical" evidence="1">
    <location>
        <begin position="35"/>
        <end position="56"/>
    </location>
</feature>
<keyword evidence="1" id="KW-0812">Transmembrane</keyword>
<feature type="domain" description="EamA" evidence="2">
    <location>
        <begin position="4"/>
        <end position="140"/>
    </location>
</feature>
<accession>A0A381EHM2</accession>
<dbReference type="GO" id="GO:0016020">
    <property type="term" value="C:membrane"/>
    <property type="evidence" value="ECO:0007669"/>
    <property type="project" value="InterPro"/>
</dbReference>
<keyword evidence="1" id="KW-0472">Membrane</keyword>
<evidence type="ECO:0000256" key="1">
    <source>
        <dbReference type="SAM" id="Phobius"/>
    </source>
</evidence>
<feature type="transmembrane region" description="Helical" evidence="1">
    <location>
        <begin position="240"/>
        <end position="257"/>
    </location>
</feature>
<evidence type="ECO:0000259" key="2">
    <source>
        <dbReference type="Pfam" id="PF00892"/>
    </source>
</evidence>
<dbReference type="AlphaFoldDB" id="A0A381EHM2"/>
<dbReference type="SUPFAM" id="SSF103481">
    <property type="entry name" value="Multidrug resistance efflux transporter EmrE"/>
    <property type="match status" value="1"/>
</dbReference>
<feature type="transmembrane region" description="Helical" evidence="1">
    <location>
        <begin position="123"/>
        <end position="141"/>
    </location>
</feature>
<dbReference type="InterPro" id="IPR000620">
    <property type="entry name" value="EamA_dom"/>
</dbReference>
<protein>
    <submittedName>
        <fullName evidence="3">EamA-like transporter family</fullName>
    </submittedName>
</protein>
<evidence type="ECO:0000313" key="4">
    <source>
        <dbReference type="Proteomes" id="UP000254161"/>
    </source>
</evidence>
<feature type="transmembrane region" description="Helical" evidence="1">
    <location>
        <begin position="147"/>
        <end position="167"/>
    </location>
</feature>
<reference evidence="3 4" key="1">
    <citation type="submission" date="2018-06" db="EMBL/GenBank/DDBJ databases">
        <authorList>
            <consortium name="Pathogen Informatics"/>
            <person name="Doyle S."/>
        </authorList>
    </citation>
    <scope>NUCLEOTIDE SEQUENCE [LARGE SCALE GENOMIC DNA]</scope>
    <source>
        <strain evidence="3 4">NCTC12264</strain>
    </source>
</reference>
<evidence type="ECO:0000313" key="3">
    <source>
        <dbReference type="EMBL" id="SUX26439.1"/>
    </source>
</evidence>
<sequence>MNNLGLITGILSGLFWALSGIFYVKINEFNNASHLIFILLFCIEFTPWLFLTFSFLFLKKYFVFDIKLILAFIAGFIAGPVAMYCYLNSIMLIGLSLSASITSLYPIFATFLALIFLKERLNLLGFLGIFLAFGALFLLFFEKFHSHLLGLSLAFICALSWGIELILSSLALKKIPTASVYYARQSGSSFGYIVLILIQKPNFILQDFISFNFLFVLFFLIFFWAMSYFLYYFTIAKIGIIKAMMLNVSYVIWLVLFEQEIEFKQMILIFFIFIGINLVLFSKRNK</sequence>
<feature type="transmembrane region" description="Helical" evidence="1">
    <location>
        <begin position="93"/>
        <end position="116"/>
    </location>
</feature>
<proteinExistence type="predicted"/>
<keyword evidence="1" id="KW-1133">Transmembrane helix</keyword>
<feature type="transmembrane region" description="Helical" evidence="1">
    <location>
        <begin position="68"/>
        <end position="87"/>
    </location>
</feature>
<organism evidence="3 4">
    <name type="scientific">Campylobacter upsaliensis</name>
    <dbReference type="NCBI Taxonomy" id="28080"/>
    <lineage>
        <taxon>Bacteria</taxon>
        <taxon>Pseudomonadati</taxon>
        <taxon>Campylobacterota</taxon>
        <taxon>Epsilonproteobacteria</taxon>
        <taxon>Campylobacterales</taxon>
        <taxon>Campylobacteraceae</taxon>
        <taxon>Campylobacter</taxon>
    </lineage>
</organism>
<dbReference type="InterPro" id="IPR037185">
    <property type="entry name" value="EmrE-like"/>
</dbReference>
<dbReference type="Proteomes" id="UP000254161">
    <property type="component" value="Unassembled WGS sequence"/>
</dbReference>
<dbReference type="EMBL" id="UFUZ01000001">
    <property type="protein sequence ID" value="SUX26439.1"/>
    <property type="molecule type" value="Genomic_DNA"/>
</dbReference>
<dbReference type="RefSeq" id="WP_115629554.1">
    <property type="nucleotide sequence ID" value="NZ_JANKIR010000014.1"/>
</dbReference>
<feature type="transmembrane region" description="Helical" evidence="1">
    <location>
        <begin position="263"/>
        <end position="281"/>
    </location>
</feature>